<name>A0A0B7AMC6_9EUPU</name>
<protein>
    <submittedName>
        <fullName evidence="1">Uncharacterized protein</fullName>
    </submittedName>
</protein>
<reference evidence="1" key="1">
    <citation type="submission" date="2014-12" db="EMBL/GenBank/DDBJ databases">
        <title>Insight into the proteome of Arion vulgaris.</title>
        <authorList>
            <person name="Aradska J."/>
            <person name="Bulat T."/>
            <person name="Smidak R."/>
            <person name="Sarate P."/>
            <person name="Gangsoo J."/>
            <person name="Sialana F."/>
            <person name="Bilban M."/>
            <person name="Lubec G."/>
        </authorList>
    </citation>
    <scope>NUCLEOTIDE SEQUENCE</scope>
    <source>
        <tissue evidence="1">Skin</tissue>
    </source>
</reference>
<organism evidence="1">
    <name type="scientific">Arion vulgaris</name>
    <dbReference type="NCBI Taxonomy" id="1028688"/>
    <lineage>
        <taxon>Eukaryota</taxon>
        <taxon>Metazoa</taxon>
        <taxon>Spiralia</taxon>
        <taxon>Lophotrochozoa</taxon>
        <taxon>Mollusca</taxon>
        <taxon>Gastropoda</taxon>
        <taxon>Heterobranchia</taxon>
        <taxon>Euthyneura</taxon>
        <taxon>Panpulmonata</taxon>
        <taxon>Eupulmonata</taxon>
        <taxon>Stylommatophora</taxon>
        <taxon>Helicina</taxon>
        <taxon>Arionoidea</taxon>
        <taxon>Arionidae</taxon>
        <taxon>Arion</taxon>
    </lineage>
</organism>
<dbReference type="EMBL" id="HACG01034282">
    <property type="protein sequence ID" value="CEK81147.1"/>
    <property type="molecule type" value="Transcribed_RNA"/>
</dbReference>
<dbReference type="EMBL" id="HACG01034281">
    <property type="protein sequence ID" value="CEK81146.1"/>
    <property type="molecule type" value="Transcribed_RNA"/>
</dbReference>
<gene>
    <name evidence="1" type="primary">ORF124558</name>
    <name evidence="2" type="synonym">ORF124562</name>
</gene>
<evidence type="ECO:0000313" key="1">
    <source>
        <dbReference type="EMBL" id="CEK81146.1"/>
    </source>
</evidence>
<accession>A0A0B7AMC6</accession>
<evidence type="ECO:0000313" key="2">
    <source>
        <dbReference type="EMBL" id="CEK81147.1"/>
    </source>
</evidence>
<dbReference type="AlphaFoldDB" id="A0A0B7AMC6"/>
<proteinExistence type="predicted"/>
<sequence>MCFPAATICKKGFETAQVRDWKLINKNSPLNFRQAVVADVWNQETLPFFNGIFGLLL</sequence>